<dbReference type="PROSITE" id="PS51007">
    <property type="entry name" value="CYTC"/>
    <property type="match status" value="1"/>
</dbReference>
<dbReference type="EMBL" id="BAABBQ010000001">
    <property type="protein sequence ID" value="GAA4015227.1"/>
    <property type="molecule type" value="Genomic_DNA"/>
</dbReference>
<dbReference type="Proteomes" id="UP001500235">
    <property type="component" value="Unassembled WGS sequence"/>
</dbReference>
<keyword evidence="7" id="KW-1185">Reference proteome</keyword>
<evidence type="ECO:0000313" key="7">
    <source>
        <dbReference type="Proteomes" id="UP001500235"/>
    </source>
</evidence>
<reference evidence="7" key="1">
    <citation type="journal article" date="2019" name="Int. J. Syst. Evol. Microbiol.">
        <title>The Global Catalogue of Microorganisms (GCM) 10K type strain sequencing project: providing services to taxonomists for standard genome sequencing and annotation.</title>
        <authorList>
            <consortium name="The Broad Institute Genomics Platform"/>
            <consortium name="The Broad Institute Genome Sequencing Center for Infectious Disease"/>
            <person name="Wu L."/>
            <person name="Ma J."/>
        </authorList>
    </citation>
    <scope>NUCLEOTIDE SEQUENCE [LARGE SCALE GENOMIC DNA]</scope>
    <source>
        <strain evidence="7">JCM 17563</strain>
    </source>
</reference>
<proteinExistence type="predicted"/>
<evidence type="ECO:0000256" key="3">
    <source>
        <dbReference type="ARBA" id="ARBA00023004"/>
    </source>
</evidence>
<keyword evidence="1 4" id="KW-0349">Heme</keyword>
<accession>A0ABP7SR14</accession>
<evidence type="ECO:0000256" key="1">
    <source>
        <dbReference type="ARBA" id="ARBA00022617"/>
    </source>
</evidence>
<evidence type="ECO:0000256" key="2">
    <source>
        <dbReference type="ARBA" id="ARBA00022723"/>
    </source>
</evidence>
<dbReference type="InterPro" id="IPR009056">
    <property type="entry name" value="Cyt_c-like_dom"/>
</dbReference>
<dbReference type="InterPro" id="IPR036909">
    <property type="entry name" value="Cyt_c-like_dom_sf"/>
</dbReference>
<evidence type="ECO:0000259" key="5">
    <source>
        <dbReference type="PROSITE" id="PS51007"/>
    </source>
</evidence>
<evidence type="ECO:0000313" key="6">
    <source>
        <dbReference type="EMBL" id="GAA4015227.1"/>
    </source>
</evidence>
<gene>
    <name evidence="6" type="ORF">GCM10022280_12350</name>
</gene>
<comment type="caution">
    <text evidence="6">The sequence shown here is derived from an EMBL/GenBank/DDBJ whole genome shotgun (WGS) entry which is preliminary data.</text>
</comment>
<dbReference type="SUPFAM" id="SSF46626">
    <property type="entry name" value="Cytochrome c"/>
    <property type="match status" value="1"/>
</dbReference>
<organism evidence="6 7">
    <name type="scientific">Sphingomonas swuensis</name>
    <dbReference type="NCBI Taxonomy" id="977800"/>
    <lineage>
        <taxon>Bacteria</taxon>
        <taxon>Pseudomonadati</taxon>
        <taxon>Pseudomonadota</taxon>
        <taxon>Alphaproteobacteria</taxon>
        <taxon>Sphingomonadales</taxon>
        <taxon>Sphingomonadaceae</taxon>
        <taxon>Sphingomonas</taxon>
    </lineage>
</organism>
<dbReference type="Gene3D" id="1.10.760.10">
    <property type="entry name" value="Cytochrome c-like domain"/>
    <property type="match status" value="1"/>
</dbReference>
<keyword evidence="3 4" id="KW-0408">Iron</keyword>
<feature type="domain" description="Cytochrome c" evidence="5">
    <location>
        <begin position="225"/>
        <end position="316"/>
    </location>
</feature>
<sequence length="318" mass="32509">MADPKHHVAGIVAPLADPPEAELLGKVGGRLTGERRIGGAEPLPLLAVAGGAGDEAAPRIPLVVKGEPGKRASAARRSGKPRVIGRDRAALVGIELAGDPPHLRMIAAAVGIGFELPLEIAGIKTGKARRAGSVPTTLESVAGDAGVGGSGVRAAEGDQSAGFGIAIERGGVGVGASAQQRKRGQWEKSAHPRATAGLRRLFPLALLALAACKPPPDQRQFLAEGDAGRGLQAIKRAGCGSCHQVPGLRWPEGKVGPRLDGLAERALIAGQLPNRPDVLTTYIRNAPALVPGSAMPAMPVSDTEARDIAAYLYDQGAK</sequence>
<protein>
    <recommendedName>
        <fullName evidence="5">Cytochrome c domain-containing protein</fullName>
    </recommendedName>
</protein>
<evidence type="ECO:0000256" key="4">
    <source>
        <dbReference type="PROSITE-ProRule" id="PRU00433"/>
    </source>
</evidence>
<keyword evidence="2 4" id="KW-0479">Metal-binding</keyword>
<name>A0ABP7SR14_9SPHN</name>